<evidence type="ECO:0000313" key="3">
    <source>
        <dbReference type="Proteomes" id="UP000027138"/>
    </source>
</evidence>
<dbReference type="GO" id="GO:0010073">
    <property type="term" value="P:meristem maintenance"/>
    <property type="evidence" value="ECO:0007669"/>
    <property type="project" value="InterPro"/>
</dbReference>
<name>A0A067JR36_JATCU</name>
<dbReference type="InterPro" id="IPR019557">
    <property type="entry name" value="AminoTfrase-like_pln_mobile"/>
</dbReference>
<gene>
    <name evidence="2" type="ORF">JCGZ_22314</name>
</gene>
<dbReference type="PANTHER" id="PTHR46033:SF8">
    <property type="entry name" value="PROTEIN MAINTENANCE OF MERISTEMS-LIKE"/>
    <property type="match status" value="1"/>
</dbReference>
<dbReference type="InterPro" id="IPR044824">
    <property type="entry name" value="MAIN-like"/>
</dbReference>
<accession>A0A067JR36</accession>
<dbReference type="Proteomes" id="UP000027138">
    <property type="component" value="Unassembled WGS sequence"/>
</dbReference>
<evidence type="ECO:0000313" key="2">
    <source>
        <dbReference type="EMBL" id="KDP26342.1"/>
    </source>
</evidence>
<sequence length="565" mass="63414">MSQLPEIPASAYTPEMNTLGAIPDITIFEGEQVPVSRNALTPGTRPLQLLPLPGTEFPVRHETSAKRGFQTEVDLGKACAGGSSTDAFAFWDLLDPPMQSRVVAAGFGDYAAGLRRTQPRFPPAMRYALMERWNDYTHTFIFGFEEMTLTPVDYTAITGLGFDGPAAPLDARYQIATLGAQLVRTLLGVTTQTRYTAQGCVSYEVVYHFWAERIRTRLAAWRELPVDARPAAPAYTREERDQAARSFLFYILSSQLLCTSQNKGDPAVLVCLRDLSRVGSYSWGSLALAHLYHGLDVWAYEYRIYPGGPGGDASADSRQIPRYLAHCHHTFSNSEDPHYWRCFLNDRALSDLRLTPWEGDAWQAYPARAVAEAYTHSRFLLRGYWLDRYFLGERIYELQDREDEYIGSPTDIPLSAGDYAAYFSTGLQARLPEVREYVQDRKKHRTPAYYRAQSEAEAEAAAPAEPAGVVLGDVPFPLGMEVALDPALGLGSAIIIPADLRQTPPPLQLDPKHARHVPAQRYQELYRMFGFARSYIARLYSERHERDLEIGRLRRHQSGQSGTVA</sequence>
<dbReference type="Pfam" id="PF10536">
    <property type="entry name" value="PMD"/>
    <property type="match status" value="1"/>
</dbReference>
<protein>
    <recommendedName>
        <fullName evidence="1">Aminotransferase-like plant mobile domain-containing protein</fullName>
    </recommendedName>
</protein>
<proteinExistence type="predicted"/>
<dbReference type="AlphaFoldDB" id="A0A067JR36"/>
<evidence type="ECO:0000259" key="1">
    <source>
        <dbReference type="Pfam" id="PF10536"/>
    </source>
</evidence>
<organism evidence="2 3">
    <name type="scientific">Jatropha curcas</name>
    <name type="common">Barbados nut</name>
    <dbReference type="NCBI Taxonomy" id="180498"/>
    <lineage>
        <taxon>Eukaryota</taxon>
        <taxon>Viridiplantae</taxon>
        <taxon>Streptophyta</taxon>
        <taxon>Embryophyta</taxon>
        <taxon>Tracheophyta</taxon>
        <taxon>Spermatophyta</taxon>
        <taxon>Magnoliopsida</taxon>
        <taxon>eudicotyledons</taxon>
        <taxon>Gunneridae</taxon>
        <taxon>Pentapetalae</taxon>
        <taxon>rosids</taxon>
        <taxon>fabids</taxon>
        <taxon>Malpighiales</taxon>
        <taxon>Euphorbiaceae</taxon>
        <taxon>Crotonoideae</taxon>
        <taxon>Jatropheae</taxon>
        <taxon>Jatropha</taxon>
    </lineage>
</organism>
<reference evidence="2 3" key="1">
    <citation type="journal article" date="2014" name="PLoS ONE">
        <title>Global Analysis of Gene Expression Profiles in Physic Nut (Jatropha curcas L.) Seedlings Exposed to Salt Stress.</title>
        <authorList>
            <person name="Zhang L."/>
            <person name="Zhang C."/>
            <person name="Wu P."/>
            <person name="Chen Y."/>
            <person name="Li M."/>
            <person name="Jiang H."/>
            <person name="Wu G."/>
        </authorList>
    </citation>
    <scope>NUCLEOTIDE SEQUENCE [LARGE SCALE GENOMIC DNA]</scope>
    <source>
        <strain evidence="3">cv. GZQX0401</strain>
        <tissue evidence="2">Young leaves</tissue>
    </source>
</reference>
<dbReference type="EMBL" id="KK914894">
    <property type="protein sequence ID" value="KDP26342.1"/>
    <property type="molecule type" value="Genomic_DNA"/>
</dbReference>
<feature type="domain" description="Aminotransferase-like plant mobile" evidence="1">
    <location>
        <begin position="127"/>
        <end position="296"/>
    </location>
</feature>
<keyword evidence="3" id="KW-1185">Reference proteome</keyword>
<dbReference type="PANTHER" id="PTHR46033">
    <property type="entry name" value="PROTEIN MAIN-LIKE 2"/>
    <property type="match status" value="1"/>
</dbReference>